<evidence type="ECO:0000256" key="8">
    <source>
        <dbReference type="RuleBase" id="RU003679"/>
    </source>
</evidence>
<evidence type="ECO:0000256" key="2">
    <source>
        <dbReference type="ARBA" id="ARBA00009809"/>
    </source>
</evidence>
<dbReference type="InterPro" id="IPR018954">
    <property type="entry name" value="Betagal_dom2"/>
</dbReference>
<dbReference type="SMART" id="SM01029">
    <property type="entry name" value="BetaGal_dom2"/>
    <property type="match status" value="1"/>
</dbReference>
<proteinExistence type="inferred from homology"/>
<evidence type="ECO:0000256" key="5">
    <source>
        <dbReference type="ARBA" id="ARBA00022801"/>
    </source>
</evidence>
<evidence type="ECO:0000256" key="4">
    <source>
        <dbReference type="ARBA" id="ARBA00022729"/>
    </source>
</evidence>
<dbReference type="SUPFAM" id="SSF49785">
    <property type="entry name" value="Galactose-binding domain-like"/>
    <property type="match status" value="2"/>
</dbReference>
<evidence type="ECO:0000256" key="1">
    <source>
        <dbReference type="ARBA" id="ARBA00001412"/>
    </source>
</evidence>
<feature type="signal peptide" evidence="9">
    <location>
        <begin position="1"/>
        <end position="20"/>
    </location>
</feature>
<dbReference type="EMBL" id="AP018817">
    <property type="protein sequence ID" value="BBF68463.1"/>
    <property type="molecule type" value="Genomic_DNA"/>
</dbReference>
<evidence type="ECO:0000256" key="7">
    <source>
        <dbReference type="ARBA" id="ARBA00023295"/>
    </source>
</evidence>
<dbReference type="InterPro" id="IPR036833">
    <property type="entry name" value="BetaGal_dom3_sf"/>
</dbReference>
<dbReference type="SUPFAM" id="SSF51011">
    <property type="entry name" value="Glycosyl hydrolase domain"/>
    <property type="match status" value="1"/>
</dbReference>
<comment type="similarity">
    <text evidence="2 8">Belongs to the glycosyl hydrolase 35 family.</text>
</comment>
<keyword evidence="5" id="KW-0378">Hydrolase</keyword>
<dbReference type="InterPro" id="IPR017853">
    <property type="entry name" value="GH"/>
</dbReference>
<dbReference type="Proteomes" id="UP001059971">
    <property type="component" value="Chromosome 1"/>
</dbReference>
<evidence type="ECO:0000313" key="11">
    <source>
        <dbReference type="EMBL" id="BBF68463.1"/>
    </source>
</evidence>
<keyword evidence="6" id="KW-0325">Glycoprotein</keyword>
<keyword evidence="12" id="KW-1185">Reference proteome</keyword>
<feature type="chain" id="PRO_5046807743" description="beta-galactosidase" evidence="9">
    <location>
        <begin position="21"/>
        <end position="999"/>
    </location>
</feature>
<dbReference type="EC" id="3.2.1.23" evidence="3"/>
<feature type="domain" description="Beta-galactosidase" evidence="10">
    <location>
        <begin position="397"/>
        <end position="576"/>
    </location>
</feature>
<evidence type="ECO:0000256" key="6">
    <source>
        <dbReference type="ARBA" id="ARBA00023180"/>
    </source>
</evidence>
<dbReference type="PRINTS" id="PR00742">
    <property type="entry name" value="GLHYDRLASE35"/>
</dbReference>
<keyword evidence="7" id="KW-0326">Glycosidase</keyword>
<gene>
    <name evidence="11" type="primary">lacZ</name>
    <name evidence="11" type="ORF">SBA_ch1_06630</name>
</gene>
<dbReference type="InterPro" id="IPR008979">
    <property type="entry name" value="Galactose-bd-like_sf"/>
</dbReference>
<evidence type="ECO:0000256" key="9">
    <source>
        <dbReference type="SAM" id="SignalP"/>
    </source>
</evidence>
<evidence type="ECO:0000313" key="12">
    <source>
        <dbReference type="Proteomes" id="UP001059971"/>
    </source>
</evidence>
<dbReference type="Gene3D" id="2.102.20.10">
    <property type="entry name" value="Beta-galactosidase, domain 2"/>
    <property type="match status" value="1"/>
</dbReference>
<dbReference type="Pfam" id="PF10435">
    <property type="entry name" value="BetaGal_dom2"/>
    <property type="match status" value="1"/>
</dbReference>
<evidence type="ECO:0000256" key="3">
    <source>
        <dbReference type="ARBA" id="ARBA00012756"/>
    </source>
</evidence>
<name>A0ABM7G1M6_9SPHN</name>
<dbReference type="RefSeq" id="WP_261935896.1">
    <property type="nucleotide sequence ID" value="NZ_AP018817.1"/>
</dbReference>
<dbReference type="InterPro" id="IPR001944">
    <property type="entry name" value="Glycoside_Hdrlase_35"/>
</dbReference>
<dbReference type="Pfam" id="PF01301">
    <property type="entry name" value="Glyco_hydro_35"/>
    <property type="match status" value="1"/>
</dbReference>
<dbReference type="InterPro" id="IPR031330">
    <property type="entry name" value="Gly_Hdrlase_35_cat"/>
</dbReference>
<dbReference type="SUPFAM" id="SSF51445">
    <property type="entry name" value="(Trans)glycosidases"/>
    <property type="match status" value="1"/>
</dbReference>
<dbReference type="InterPro" id="IPR025972">
    <property type="entry name" value="BetaGal_dom3"/>
</dbReference>
<dbReference type="InterPro" id="IPR037110">
    <property type="entry name" value="Betagal_dom2_sf"/>
</dbReference>
<evidence type="ECO:0000259" key="10">
    <source>
        <dbReference type="SMART" id="SM01029"/>
    </source>
</evidence>
<dbReference type="Gene3D" id="3.20.20.80">
    <property type="entry name" value="Glycosidases"/>
    <property type="match status" value="1"/>
</dbReference>
<sequence>MRSLIAALLLGSALATPLPAQEAKQTANLSAPVKRFGRVSYDARSLMVDGQRLVIWGGEFHPFRLPSPDLWRDILQKMKAGGFNTVALYFDWGYHSPKQGVYDFSGIRDIDRLLTMAEEEGLYVITRAGPYVNAELSRGGFPGWLVNQRARARTDDPAYLAAVDEWLTQVDAIVAKHQINADPSRRYGVILHQIENELALTTPAQRRYMDHLAAKARADGITIPLFHNDQGRNGYWTPESSKIDKVVTGPNDLYAFDGYPGGTCTVEGKPTRDVAAPDWGYYGPGGAKGGASASPDTPGFLAEFGGGWFDYWGSNGGYACNAIQRGKRFQRVFYGTNLANGIGIQSFYMTYGGTSWGWLPAPVVFTSYDYGAAISEPRALREKALEMKQLGGLIASVPDLAGMIPAGAVEISSPNIQIYHNKNPETDARFLMVAHKPSNGQTSDVFRFTADLPDGRYSVPMQLNGFDAKWLVAGVALGGHRLVYSTSELQSAQVMDGADLMLFYGRAGEPGQTVLRYASAPKVTVLEGSATSAFDAAKGDLKLDYSHQGRAVLRIEGGGRPPLTLILADEAEGARYWRQEDALVRGPALVRSATVKDGTLALTGDTAEASLLAIWAPKAVRAVTWNGAKVATKAGVAGSYTALQPLAGPADIALPALTDWRVAKGAPEADPAFDDGAWQAIDNRPSASITARPDGQPNMGMDAYGFHDGDVWYRGRFTGTPDARALSLYYGAGGSGLVQAWVDGQFLGEGETPAGLPRPITTGTARFALPAGARSGEHVVSVMVRNNGHNWDLDSDDFHKEARGLISASLEGGPGGRSFAVPIAWKIQGKQGGENLPDVARGPANNGGQYGERMGWHLPGFDDSAWARASVPATQAQAGTNWYRTAFNLAVPKGQDATIALSFGDARIPRSPVRYRVLIFVNGWNMGQFIAHVGPQRTFPIPEGILNHRGRNHVALAVTSDGQPGDALESVRLVTLHTMKGGLPVQMVAAPNAPSDLKE</sequence>
<dbReference type="SUPFAM" id="SSF117100">
    <property type="entry name" value="Beta-galactosidase LacA, domain 3"/>
    <property type="match status" value="1"/>
</dbReference>
<organism evidence="11 12">
    <name type="scientific">Sphingomonas bisphenolicum</name>
    <dbReference type="NCBI Taxonomy" id="296544"/>
    <lineage>
        <taxon>Bacteria</taxon>
        <taxon>Pseudomonadati</taxon>
        <taxon>Pseudomonadota</taxon>
        <taxon>Alphaproteobacteria</taxon>
        <taxon>Sphingomonadales</taxon>
        <taxon>Sphingomonadaceae</taxon>
        <taxon>Sphingomonas</taxon>
    </lineage>
</organism>
<comment type="catalytic activity">
    <reaction evidence="1">
        <text>Hydrolysis of terminal non-reducing beta-D-galactose residues in beta-D-galactosides.</text>
        <dbReference type="EC" id="3.2.1.23"/>
    </reaction>
</comment>
<reference evidence="11" key="1">
    <citation type="submission" date="2018-07" db="EMBL/GenBank/DDBJ databases">
        <title>Complete genome sequence of Sphingomonas bisphenolicum strain AO1, a bisphenol A degradative bacterium isolated from Japanese farm field.</title>
        <authorList>
            <person name="Murakami M."/>
            <person name="Koh M."/>
            <person name="Koba S."/>
            <person name="Matsumura Y."/>
        </authorList>
    </citation>
    <scope>NUCLEOTIDE SEQUENCE</scope>
    <source>
        <strain evidence="11">AO1</strain>
    </source>
</reference>
<accession>A0ABM7G1M6</accession>
<keyword evidence="4 9" id="KW-0732">Signal</keyword>
<dbReference type="Gene3D" id="2.60.120.260">
    <property type="entry name" value="Galactose-binding domain-like"/>
    <property type="match status" value="2"/>
</dbReference>
<dbReference type="Pfam" id="PF13363">
    <property type="entry name" value="BetaGal_dom3"/>
    <property type="match status" value="1"/>
</dbReference>
<protein>
    <recommendedName>
        <fullName evidence="3">beta-galactosidase</fullName>
        <ecNumber evidence="3">3.2.1.23</ecNumber>
    </recommendedName>
</protein>
<dbReference type="PANTHER" id="PTHR23421">
    <property type="entry name" value="BETA-GALACTOSIDASE RELATED"/>
    <property type="match status" value="1"/>
</dbReference>
<dbReference type="InterPro" id="IPR025300">
    <property type="entry name" value="BetaGal_jelly_roll_dom"/>
</dbReference>
<dbReference type="Pfam" id="PF13364">
    <property type="entry name" value="BetaGal_ABD2"/>
    <property type="match status" value="2"/>
</dbReference>